<dbReference type="WBParaSite" id="EN70_1896">
    <property type="protein sequence ID" value="EN70_1896"/>
    <property type="gene ID" value="EN70_1896"/>
</dbReference>
<sequence>MSSGNPRGKPRRNGSIPDKLDFTINRLFDIDHYLKKKVLEIKVKKENEKRKSFLRKVKERTDRWMTATKQEIDPN</sequence>
<reference evidence="2" key="2">
    <citation type="submission" date="2016-11" db="UniProtKB">
        <authorList>
            <consortium name="WormBaseParasite"/>
        </authorList>
    </citation>
    <scope>IDENTIFICATION</scope>
</reference>
<dbReference type="AlphaFoldDB" id="A0A1I7VF88"/>
<accession>A0A1I7VF88</accession>
<organism evidence="1 2">
    <name type="scientific">Loa loa</name>
    <name type="common">Eye worm</name>
    <name type="synonym">Filaria loa</name>
    <dbReference type="NCBI Taxonomy" id="7209"/>
    <lineage>
        <taxon>Eukaryota</taxon>
        <taxon>Metazoa</taxon>
        <taxon>Ecdysozoa</taxon>
        <taxon>Nematoda</taxon>
        <taxon>Chromadorea</taxon>
        <taxon>Rhabditida</taxon>
        <taxon>Spirurina</taxon>
        <taxon>Spiruromorpha</taxon>
        <taxon>Filarioidea</taxon>
        <taxon>Onchocercidae</taxon>
        <taxon>Loa</taxon>
    </lineage>
</organism>
<evidence type="ECO:0000313" key="2">
    <source>
        <dbReference type="WBParaSite" id="EN70_1896"/>
    </source>
</evidence>
<dbReference type="Proteomes" id="UP000095285">
    <property type="component" value="Unassembled WGS sequence"/>
</dbReference>
<keyword evidence="1" id="KW-1185">Reference proteome</keyword>
<protein>
    <submittedName>
        <fullName evidence="2">DUF5681 domain-containing protein</fullName>
    </submittedName>
</protein>
<name>A0A1I7VF88_LOALO</name>
<proteinExistence type="predicted"/>
<reference evidence="1" key="1">
    <citation type="submission" date="2012-04" db="EMBL/GenBank/DDBJ databases">
        <title>The Genome Sequence of Loa loa.</title>
        <authorList>
            <consortium name="The Broad Institute Genome Sequencing Platform"/>
            <consortium name="Broad Institute Genome Sequencing Center for Infectious Disease"/>
            <person name="Nutman T.B."/>
            <person name="Fink D.L."/>
            <person name="Russ C."/>
            <person name="Young S."/>
            <person name="Zeng Q."/>
            <person name="Gargeya S."/>
            <person name="Alvarado L."/>
            <person name="Berlin A."/>
            <person name="Chapman S.B."/>
            <person name="Chen Z."/>
            <person name="Freedman E."/>
            <person name="Gellesch M."/>
            <person name="Goldberg J."/>
            <person name="Griggs A."/>
            <person name="Gujja S."/>
            <person name="Heilman E.R."/>
            <person name="Heiman D."/>
            <person name="Howarth C."/>
            <person name="Mehta T."/>
            <person name="Neiman D."/>
            <person name="Pearson M."/>
            <person name="Roberts A."/>
            <person name="Saif S."/>
            <person name="Shea T."/>
            <person name="Shenoy N."/>
            <person name="Sisk P."/>
            <person name="Stolte C."/>
            <person name="Sykes S."/>
            <person name="White J."/>
            <person name="Yandava C."/>
            <person name="Haas B."/>
            <person name="Henn M.R."/>
            <person name="Nusbaum C."/>
            <person name="Birren B."/>
        </authorList>
    </citation>
    <scope>NUCLEOTIDE SEQUENCE [LARGE SCALE GENOMIC DNA]</scope>
</reference>
<evidence type="ECO:0000313" key="1">
    <source>
        <dbReference type="Proteomes" id="UP000095285"/>
    </source>
</evidence>